<evidence type="ECO:0000313" key="3">
    <source>
        <dbReference type="EMBL" id="TDE96042.1"/>
    </source>
</evidence>
<feature type="domain" description="M23ase beta-sheet core" evidence="2">
    <location>
        <begin position="344"/>
        <end position="440"/>
    </location>
</feature>
<dbReference type="PANTHER" id="PTHR21666:SF270">
    <property type="entry name" value="MUREIN HYDROLASE ACTIVATOR ENVC"/>
    <property type="match status" value="1"/>
</dbReference>
<evidence type="ECO:0000259" key="2">
    <source>
        <dbReference type="Pfam" id="PF01551"/>
    </source>
</evidence>
<protein>
    <submittedName>
        <fullName evidence="3">M23 family metallopeptidase</fullName>
    </submittedName>
</protein>
<proteinExistence type="predicted"/>
<dbReference type="SUPFAM" id="SSF51261">
    <property type="entry name" value="Duplicated hybrid motif"/>
    <property type="match status" value="1"/>
</dbReference>
<evidence type="ECO:0000256" key="1">
    <source>
        <dbReference type="SAM" id="MobiDB-lite"/>
    </source>
</evidence>
<comment type="caution">
    <text evidence="3">The sequence shown here is derived from an EMBL/GenBank/DDBJ whole genome shotgun (WGS) entry which is preliminary data.</text>
</comment>
<dbReference type="Pfam" id="PF01551">
    <property type="entry name" value="Peptidase_M23"/>
    <property type="match status" value="1"/>
</dbReference>
<dbReference type="EMBL" id="SMNA01000003">
    <property type="protein sequence ID" value="TDE96042.1"/>
    <property type="molecule type" value="Genomic_DNA"/>
</dbReference>
<feature type="compositionally biased region" description="Low complexity" evidence="1">
    <location>
        <begin position="158"/>
        <end position="170"/>
    </location>
</feature>
<name>A0ABY2E791_9MICO</name>
<dbReference type="InterPro" id="IPR050570">
    <property type="entry name" value="Cell_wall_metabolism_enzyme"/>
</dbReference>
<dbReference type="Gene3D" id="2.70.70.10">
    <property type="entry name" value="Glucose Permease (Domain IIA)"/>
    <property type="match status" value="1"/>
</dbReference>
<evidence type="ECO:0000313" key="4">
    <source>
        <dbReference type="Proteomes" id="UP000504882"/>
    </source>
</evidence>
<organism evidence="3 4">
    <name type="scientific">Occultella glacieicola</name>
    <dbReference type="NCBI Taxonomy" id="2518684"/>
    <lineage>
        <taxon>Bacteria</taxon>
        <taxon>Bacillati</taxon>
        <taxon>Actinomycetota</taxon>
        <taxon>Actinomycetes</taxon>
        <taxon>Micrococcales</taxon>
        <taxon>Ruaniaceae</taxon>
        <taxon>Occultella</taxon>
    </lineage>
</organism>
<feature type="region of interest" description="Disordered" evidence="1">
    <location>
        <begin position="148"/>
        <end position="204"/>
    </location>
</feature>
<dbReference type="RefSeq" id="WP_133106972.1">
    <property type="nucleotide sequence ID" value="NZ_SMNA01000003.1"/>
</dbReference>
<gene>
    <name evidence="3" type="ORF">EXU48_07330</name>
</gene>
<feature type="region of interest" description="Disordered" evidence="1">
    <location>
        <begin position="60"/>
        <end position="82"/>
    </location>
</feature>
<dbReference type="PANTHER" id="PTHR21666">
    <property type="entry name" value="PEPTIDASE-RELATED"/>
    <property type="match status" value="1"/>
</dbReference>
<dbReference type="InterPro" id="IPR011055">
    <property type="entry name" value="Dup_hybrid_motif"/>
</dbReference>
<dbReference type="Proteomes" id="UP000504882">
    <property type="component" value="Unassembled WGS sequence"/>
</dbReference>
<dbReference type="CDD" id="cd12797">
    <property type="entry name" value="M23_peptidase"/>
    <property type="match status" value="1"/>
</dbReference>
<sequence length="469" mass="47940">MSSQRDQSADDLATPENLTTAPSAALTRRQIRERERAAEAAARAAEYAVALARPTFAEDVVDSTGAPTTPDRAGDGEESVEAPAAVITETEVVDAADGAASEAADVADDNSDAGVSDAAVEVVADYDMEVVAAEGAVDDVEVADDVSDRAETADLASEESVSSATEAGEPAPEEPDVVTDTDASGPRGPRNRTDSRGPAGRSPRARRWVPRLAVLAALGIATTVVPLTGAALPDKPSDEAVAPLLTATSALDVFAGGAYAPADASAALAADPQARARALAAASRDTGAREELTCGAAAFEANGVVAAEETIVPVDLVMPLTAGSYSFTSRYGYRSHPIYGGYGEHTGTDLAAAAGTPIHSIADGEVIYAGGGKDGRSGMLVIVQHEIDGDPVWSWYVHMYPNGVFVDVGQQVAAGEVIGAVGSYGNSTGPHLHLEIHLDQDLTTVDPQAWLASHDAAPLTSDTPLCSEG</sequence>
<feature type="region of interest" description="Disordered" evidence="1">
    <location>
        <begin position="1"/>
        <end position="32"/>
    </location>
</feature>
<keyword evidence="4" id="KW-1185">Reference proteome</keyword>
<reference evidence="3 4" key="1">
    <citation type="submission" date="2019-03" db="EMBL/GenBank/DDBJ databases">
        <title>Genomic features of bacteria from cold environments.</title>
        <authorList>
            <person name="Shen L."/>
        </authorList>
    </citation>
    <scope>NUCLEOTIDE SEQUENCE [LARGE SCALE GENOMIC DNA]</scope>
    <source>
        <strain evidence="4">T3246-1</strain>
    </source>
</reference>
<dbReference type="InterPro" id="IPR016047">
    <property type="entry name" value="M23ase_b-sheet_dom"/>
</dbReference>
<accession>A0ABY2E791</accession>